<name>A0AB39UIF0_9BIFI</name>
<evidence type="ECO:0000313" key="3">
    <source>
        <dbReference type="EMBL" id="XDS46267.1"/>
    </source>
</evidence>
<dbReference type="EMBL" id="CP129682">
    <property type="protein sequence ID" value="XDS48953.1"/>
    <property type="molecule type" value="Genomic_DNA"/>
</dbReference>
<dbReference type="SUPFAM" id="SSF51004">
    <property type="entry name" value="C-terminal (heme d1) domain of cytochrome cd1-nitrite reductase"/>
    <property type="match status" value="1"/>
</dbReference>
<proteinExistence type="inferred from homology"/>
<feature type="compositionally biased region" description="Polar residues" evidence="2">
    <location>
        <begin position="104"/>
        <end position="114"/>
    </location>
</feature>
<dbReference type="GO" id="GO:0017057">
    <property type="term" value="F:6-phosphogluconolactonase activity"/>
    <property type="evidence" value="ECO:0007669"/>
    <property type="project" value="TreeGrafter"/>
</dbReference>
<comment type="similarity">
    <text evidence="1">Belongs to the cycloisomerase 2 family.</text>
</comment>
<protein>
    <submittedName>
        <fullName evidence="4">Beta-propeller fold lactonase family protein</fullName>
    </submittedName>
</protein>
<dbReference type="Pfam" id="PF10282">
    <property type="entry name" value="Lactonase"/>
    <property type="match status" value="1"/>
</dbReference>
<sequence length="483" mass="50705">MKQSLEASTCNSSQELLVGGWGPDGEGSAKGITWFTTNIGGTDLQKEGEAHFAAHGCIAAIPSPSWLCARDDVVFGCLEFSNELVSYRRTTDEATPAQEDVSAPNATADSGHATQDPTIALEELSRVSTPGEGPTHVALCTDDIGVMHILSACYVDGTVTVHPVDSKGRIGAAAQALSGEGHGPLPAQEHSHAHWILPIEVQTGRHESDEAAGTSQRADGSSPRLVLVSDLGADRIRTYHWDNGKLVKHGELHLPAGTGPRDLHILPADPSAFKDSLAIVLISEWSRKAFVMRLDAANPSGISIVDSLDLGASDRDQASSLAYIPDSAGHAGCHKARMGGGERCEKSRCEGTGCNGAECNGAECNGTECNGTGNDAVDQNQGFAYVGLRGTNRIIPLRWNGSSLKRLPEQTDSPWHSGFSSGGSWPRHVLALGRSIIVSNQFSSTLNCFAIAPDGSPRDIGSAQVASPTCVLPISSQHSSSHA</sequence>
<dbReference type="EMBL" id="CP129683">
    <property type="protein sequence ID" value="XDS50176.1"/>
    <property type="molecule type" value="Genomic_DNA"/>
</dbReference>
<feature type="region of interest" description="Disordered" evidence="2">
    <location>
        <begin position="91"/>
        <end position="114"/>
    </location>
</feature>
<gene>
    <name evidence="5" type="ORF">QN062_07195</name>
    <name evidence="4" type="ORF">QN216_01395</name>
    <name evidence="3" type="ORF">QN217_09060</name>
</gene>
<dbReference type="EMBL" id="CP129675">
    <property type="protein sequence ID" value="XDS46267.1"/>
    <property type="molecule type" value="Genomic_DNA"/>
</dbReference>
<dbReference type="Gene3D" id="2.130.10.10">
    <property type="entry name" value="YVTN repeat-like/Quinoprotein amine dehydrogenase"/>
    <property type="match status" value="2"/>
</dbReference>
<dbReference type="PANTHER" id="PTHR30344:SF1">
    <property type="entry name" value="6-PHOSPHOGLUCONOLACTONASE"/>
    <property type="match status" value="1"/>
</dbReference>
<dbReference type="InterPro" id="IPR019405">
    <property type="entry name" value="Lactonase_7-beta_prop"/>
</dbReference>
<dbReference type="InterPro" id="IPR050282">
    <property type="entry name" value="Cycloisomerase_2"/>
</dbReference>
<dbReference type="InterPro" id="IPR015943">
    <property type="entry name" value="WD40/YVTN_repeat-like_dom_sf"/>
</dbReference>
<reference evidence="4" key="1">
    <citation type="submission" date="2023-07" db="EMBL/GenBank/DDBJ databases">
        <title>Bifidobacterium aquikefiriaerophilum sp. nov. and Bifidobacterium eccum sp. nov., isolated from water kefir.</title>
        <authorList>
            <person name="Breselge S."/>
            <person name="Bellassi P."/>
            <person name="Barcenilla C."/>
            <person name="Alvarez-Ordonez A."/>
            <person name="Morelli L."/>
            <person name="Cotter P.D."/>
        </authorList>
    </citation>
    <scope>NUCLEOTIDE SEQUENCE</scope>
    <source>
        <strain evidence="5">WK012_4_13</strain>
        <strain evidence="4">WK013_4_14</strain>
        <strain evidence="3">WK048_4_13</strain>
    </source>
</reference>
<evidence type="ECO:0000313" key="5">
    <source>
        <dbReference type="EMBL" id="XDS50176.1"/>
    </source>
</evidence>
<dbReference type="RefSeq" id="WP_369341148.1">
    <property type="nucleotide sequence ID" value="NZ_CP129675.1"/>
</dbReference>
<dbReference type="KEGG" id="bfk:QN062_07195"/>
<evidence type="ECO:0000256" key="2">
    <source>
        <dbReference type="SAM" id="MobiDB-lite"/>
    </source>
</evidence>
<organism evidence="4">
    <name type="scientific">Bifidobacterium fermentum</name>
    <dbReference type="NCBI Taxonomy" id="3059035"/>
    <lineage>
        <taxon>Bacteria</taxon>
        <taxon>Bacillati</taxon>
        <taxon>Actinomycetota</taxon>
        <taxon>Actinomycetes</taxon>
        <taxon>Bifidobacteriales</taxon>
        <taxon>Bifidobacteriaceae</taxon>
        <taxon>Bifidobacterium</taxon>
    </lineage>
</organism>
<dbReference type="InterPro" id="IPR011048">
    <property type="entry name" value="Haem_d1_sf"/>
</dbReference>
<evidence type="ECO:0000256" key="1">
    <source>
        <dbReference type="ARBA" id="ARBA00005564"/>
    </source>
</evidence>
<dbReference type="PANTHER" id="PTHR30344">
    <property type="entry name" value="6-PHOSPHOGLUCONOLACTONASE-RELATED"/>
    <property type="match status" value="1"/>
</dbReference>
<evidence type="ECO:0000313" key="4">
    <source>
        <dbReference type="EMBL" id="XDS48953.1"/>
    </source>
</evidence>
<dbReference type="AlphaFoldDB" id="A0AB39UIF0"/>
<accession>A0AB39UIF0</accession>